<evidence type="ECO:0000313" key="2">
    <source>
        <dbReference type="EMBL" id="KHG13339.1"/>
    </source>
</evidence>
<keyword evidence="3" id="KW-1185">Reference proteome</keyword>
<accession>A0A0B0NNJ2</accession>
<dbReference type="Proteomes" id="UP000032142">
    <property type="component" value="Unassembled WGS sequence"/>
</dbReference>
<dbReference type="EMBL" id="KN399382">
    <property type="protein sequence ID" value="KHG13339.1"/>
    <property type="molecule type" value="Genomic_DNA"/>
</dbReference>
<name>A0A0B0NNJ2_GOSAR</name>
<proteinExistence type="predicted"/>
<evidence type="ECO:0000256" key="1">
    <source>
        <dbReference type="SAM" id="Phobius"/>
    </source>
</evidence>
<organism evidence="2 3">
    <name type="scientific">Gossypium arboreum</name>
    <name type="common">Tree cotton</name>
    <name type="synonym">Gossypium nanking</name>
    <dbReference type="NCBI Taxonomy" id="29729"/>
    <lineage>
        <taxon>Eukaryota</taxon>
        <taxon>Viridiplantae</taxon>
        <taxon>Streptophyta</taxon>
        <taxon>Embryophyta</taxon>
        <taxon>Tracheophyta</taxon>
        <taxon>Spermatophyta</taxon>
        <taxon>Magnoliopsida</taxon>
        <taxon>eudicotyledons</taxon>
        <taxon>Gunneridae</taxon>
        <taxon>Pentapetalae</taxon>
        <taxon>rosids</taxon>
        <taxon>malvids</taxon>
        <taxon>Malvales</taxon>
        <taxon>Malvaceae</taxon>
        <taxon>Malvoideae</taxon>
        <taxon>Gossypium</taxon>
    </lineage>
</organism>
<keyword evidence="1" id="KW-0812">Transmembrane</keyword>
<protein>
    <submittedName>
        <fullName evidence="2">Uncharacterized protein</fullName>
    </submittedName>
</protein>
<keyword evidence="1" id="KW-0472">Membrane</keyword>
<reference evidence="3" key="1">
    <citation type="submission" date="2014-09" db="EMBL/GenBank/DDBJ databases">
        <authorList>
            <person name="Mudge J."/>
            <person name="Ramaraj T."/>
            <person name="Lindquist I.E."/>
            <person name="Bharti A.K."/>
            <person name="Sundararajan A."/>
            <person name="Cameron C.T."/>
            <person name="Woodward J.E."/>
            <person name="May G.D."/>
            <person name="Brubaker C."/>
            <person name="Broadhvest J."/>
            <person name="Wilkins T.A."/>
        </authorList>
    </citation>
    <scope>NUCLEOTIDE SEQUENCE</scope>
    <source>
        <strain evidence="3">cv. AKA8401</strain>
    </source>
</reference>
<sequence length="45" mass="4982">MIEKILEAVENTDARLEAMSLVIGGCNFFFYSFISSSGLNFVIGF</sequence>
<keyword evidence="1" id="KW-1133">Transmembrane helix</keyword>
<evidence type="ECO:0000313" key="3">
    <source>
        <dbReference type="Proteomes" id="UP000032142"/>
    </source>
</evidence>
<dbReference type="AlphaFoldDB" id="A0A0B0NNJ2"/>
<gene>
    <name evidence="2" type="ORF">F383_18388</name>
</gene>
<feature type="transmembrane region" description="Helical" evidence="1">
    <location>
        <begin position="21"/>
        <end position="43"/>
    </location>
</feature>